<name>A0A089L7C7_PAEBO</name>
<organism evidence="2 3">
    <name type="scientific">Paenibacillus borealis</name>
    <dbReference type="NCBI Taxonomy" id="160799"/>
    <lineage>
        <taxon>Bacteria</taxon>
        <taxon>Bacillati</taxon>
        <taxon>Bacillota</taxon>
        <taxon>Bacilli</taxon>
        <taxon>Bacillales</taxon>
        <taxon>Paenibacillaceae</taxon>
        <taxon>Paenibacillus</taxon>
    </lineage>
</organism>
<dbReference type="Gene3D" id="1.10.260.40">
    <property type="entry name" value="lambda repressor-like DNA-binding domains"/>
    <property type="match status" value="1"/>
</dbReference>
<keyword evidence="3" id="KW-1185">Reference proteome</keyword>
<evidence type="ECO:0000313" key="2">
    <source>
        <dbReference type="EMBL" id="AIQ56717.1"/>
    </source>
</evidence>
<dbReference type="CDD" id="cd00093">
    <property type="entry name" value="HTH_XRE"/>
    <property type="match status" value="1"/>
</dbReference>
<dbReference type="SUPFAM" id="SSF47413">
    <property type="entry name" value="lambda repressor-like DNA-binding domains"/>
    <property type="match status" value="1"/>
</dbReference>
<evidence type="ECO:0000313" key="3">
    <source>
        <dbReference type="Proteomes" id="UP000029518"/>
    </source>
</evidence>
<dbReference type="SMART" id="SM00530">
    <property type="entry name" value="HTH_XRE"/>
    <property type="match status" value="1"/>
</dbReference>
<dbReference type="EMBL" id="CP009285">
    <property type="protein sequence ID" value="AIQ56717.1"/>
    <property type="molecule type" value="Genomic_DNA"/>
</dbReference>
<dbReference type="HOGENOM" id="CLU_066192_4_4_9"/>
<gene>
    <name evidence="2" type="ORF">PBOR_07015</name>
</gene>
<dbReference type="AlphaFoldDB" id="A0A089L7C7"/>
<evidence type="ECO:0000259" key="1">
    <source>
        <dbReference type="PROSITE" id="PS50943"/>
    </source>
</evidence>
<dbReference type="InterPro" id="IPR001387">
    <property type="entry name" value="Cro/C1-type_HTH"/>
</dbReference>
<accession>A0A089L7C7</accession>
<dbReference type="PROSITE" id="PS50943">
    <property type="entry name" value="HTH_CROC1"/>
    <property type="match status" value="1"/>
</dbReference>
<proteinExistence type="predicted"/>
<protein>
    <submittedName>
        <fullName evidence="2">Transcriptional regulator</fullName>
    </submittedName>
</protein>
<reference evidence="2" key="1">
    <citation type="submission" date="2014-08" db="EMBL/GenBank/DDBJ databases">
        <title>Comparative genomics of the Paenibacillus odorifer group.</title>
        <authorList>
            <person name="den Bakker H.C."/>
            <person name="Tsai Y.-C.Y.-C."/>
            <person name="Martin N."/>
            <person name="Korlach J."/>
            <person name="Wiedmann M."/>
        </authorList>
    </citation>
    <scope>NUCLEOTIDE SEQUENCE [LARGE SCALE GENOMIC DNA]</scope>
    <source>
        <strain evidence="2">DSM 13188</strain>
    </source>
</reference>
<dbReference type="OrthoDB" id="2365258at2"/>
<dbReference type="InterPro" id="IPR010982">
    <property type="entry name" value="Lambda_DNA-bd_dom_sf"/>
</dbReference>
<dbReference type="GO" id="GO:0003677">
    <property type="term" value="F:DNA binding"/>
    <property type="evidence" value="ECO:0007669"/>
    <property type="project" value="InterPro"/>
</dbReference>
<dbReference type="Pfam" id="PF01381">
    <property type="entry name" value="HTH_3"/>
    <property type="match status" value="1"/>
</dbReference>
<dbReference type="KEGG" id="pbd:PBOR_07015"/>
<sequence>MHSIYERIEYLIKRQGLTKKAFGEKLNISTGNMGDWKRGKSTPGTHKLVEIASFFNVSLDWLVLGKRNPDTLKESGEDYFFGQIGQLNCQTDELLPKEKEFIKEYIEFTEYRKRKADGDISI</sequence>
<feature type="domain" description="HTH cro/C1-type" evidence="1">
    <location>
        <begin position="8"/>
        <end position="62"/>
    </location>
</feature>
<dbReference type="Proteomes" id="UP000029518">
    <property type="component" value="Chromosome"/>
</dbReference>
<dbReference type="RefSeq" id="WP_042211016.1">
    <property type="nucleotide sequence ID" value="NZ_CP009285.1"/>
</dbReference>